<evidence type="ECO:0000256" key="3">
    <source>
        <dbReference type="ARBA" id="ARBA00022695"/>
    </source>
</evidence>
<organism evidence="6 7">
    <name type="scientific">Bdellovibrio bacteriovorus</name>
    <dbReference type="NCBI Taxonomy" id="959"/>
    <lineage>
        <taxon>Bacteria</taxon>
        <taxon>Pseudomonadati</taxon>
        <taxon>Bdellovibrionota</taxon>
        <taxon>Bdellovibrionia</taxon>
        <taxon>Bdellovibrionales</taxon>
        <taxon>Pseudobdellovibrionaceae</taxon>
        <taxon>Bdellovibrio</taxon>
    </lineage>
</organism>
<accession>A0A1Z3NB34</accession>
<dbReference type="SUPFAM" id="SSF53448">
    <property type="entry name" value="Nucleotide-diphospho-sugar transferases"/>
    <property type="match status" value="1"/>
</dbReference>
<dbReference type="HAMAP" id="MF_00057">
    <property type="entry name" value="KdsB"/>
    <property type="match status" value="1"/>
</dbReference>
<dbReference type="NCBIfam" id="NF009905">
    <property type="entry name" value="PRK13368.1"/>
    <property type="match status" value="1"/>
</dbReference>
<dbReference type="GO" id="GO:0009103">
    <property type="term" value="P:lipopolysaccharide biosynthetic process"/>
    <property type="evidence" value="ECO:0007669"/>
    <property type="project" value="UniProtKB-UniRule"/>
</dbReference>
<evidence type="ECO:0000256" key="4">
    <source>
        <dbReference type="ARBA" id="ARBA00022985"/>
    </source>
</evidence>
<comment type="pathway">
    <text evidence="5">Nucleotide-sugar biosynthesis; CMP-3-deoxy-D-manno-octulosonate biosynthesis; CMP-3-deoxy-D-manno-octulosonate from 3-deoxy-D-manno-octulosonate and CTP: step 1/1.</text>
</comment>
<dbReference type="InterPro" id="IPR029044">
    <property type="entry name" value="Nucleotide-diphossugar_trans"/>
</dbReference>
<dbReference type="GO" id="GO:0016020">
    <property type="term" value="C:membrane"/>
    <property type="evidence" value="ECO:0007669"/>
    <property type="project" value="UniProtKB-SubCell"/>
</dbReference>
<dbReference type="GO" id="GO:0005829">
    <property type="term" value="C:cytosol"/>
    <property type="evidence" value="ECO:0007669"/>
    <property type="project" value="TreeGrafter"/>
</dbReference>
<reference evidence="6 7" key="1">
    <citation type="submission" date="2017-04" db="EMBL/GenBank/DDBJ databases">
        <title>Whole genome sequence of Bdellovibrio bacteriovorus strain SSB218315.</title>
        <authorList>
            <person name="Oyedara O."/>
            <person name="Rodriguez-Perez M.A."/>
        </authorList>
    </citation>
    <scope>NUCLEOTIDE SEQUENCE [LARGE SCALE GENOMIC DNA]</scope>
    <source>
        <strain evidence="6 7">SSB218315</strain>
    </source>
</reference>
<dbReference type="Pfam" id="PF02348">
    <property type="entry name" value="CTP_transf_3"/>
    <property type="match status" value="1"/>
</dbReference>
<keyword evidence="4 5" id="KW-0448">Lipopolysaccharide biosynthesis</keyword>
<dbReference type="PANTHER" id="PTHR42866">
    <property type="entry name" value="3-DEOXY-MANNO-OCTULOSONATE CYTIDYLYLTRANSFERASE"/>
    <property type="match status" value="1"/>
</dbReference>
<dbReference type="FunFam" id="3.90.550.10:FF:000011">
    <property type="entry name" value="3-deoxy-manno-octulosonate cytidylyltransferase"/>
    <property type="match status" value="1"/>
</dbReference>
<dbReference type="NCBIfam" id="NF003950">
    <property type="entry name" value="PRK05450.1-3"/>
    <property type="match status" value="1"/>
</dbReference>
<dbReference type="InterPro" id="IPR003329">
    <property type="entry name" value="Cytidylyl_trans"/>
</dbReference>
<dbReference type="PANTHER" id="PTHR42866:SF2">
    <property type="entry name" value="3-DEOXY-MANNO-OCTULOSONATE CYTIDYLYLTRANSFERASE, MITOCHONDRIAL"/>
    <property type="match status" value="1"/>
</dbReference>
<dbReference type="OrthoDB" id="5295279at2"/>
<comment type="similarity">
    <text evidence="5">Belongs to the KdsB family.</text>
</comment>
<comment type="function">
    <text evidence="5">Activates KDO (a required 8-carbon sugar) for incorporation into bacterial lipopolysaccharide in Gram-negative bacteria.</text>
</comment>
<proteinExistence type="inferred from homology"/>
<comment type="catalytic activity">
    <reaction evidence="5">
        <text>3-deoxy-alpha-D-manno-oct-2-ulosonate + CTP = CMP-3-deoxy-beta-D-manno-octulosonate + diphosphate</text>
        <dbReference type="Rhea" id="RHEA:23448"/>
        <dbReference type="ChEBI" id="CHEBI:33019"/>
        <dbReference type="ChEBI" id="CHEBI:37563"/>
        <dbReference type="ChEBI" id="CHEBI:85986"/>
        <dbReference type="ChEBI" id="CHEBI:85987"/>
        <dbReference type="EC" id="2.7.7.38"/>
    </reaction>
</comment>
<dbReference type="CDD" id="cd02517">
    <property type="entry name" value="CMP-KDO-Synthetase"/>
    <property type="match status" value="1"/>
</dbReference>
<evidence type="ECO:0000313" key="6">
    <source>
        <dbReference type="EMBL" id="ASD64684.1"/>
    </source>
</evidence>
<evidence type="ECO:0000256" key="5">
    <source>
        <dbReference type="HAMAP-Rule" id="MF_00057"/>
    </source>
</evidence>
<name>A0A1Z3NB34_BDEBC</name>
<gene>
    <name evidence="5" type="primary">kdsB</name>
    <name evidence="6" type="ORF">B9G79_14475</name>
</gene>
<keyword evidence="2 5" id="KW-0808">Transferase</keyword>
<sequence>MKIVGVIPARFGSTRFPGKPLVNLKGRPLIQWTVEGAKKSKLLSEVIVATDHEGIKAAAEAVGVKVVMTDSDLPTGSDRIHAAIKDVSCDVVVNIQGDEPLVTGELIDRLAQVFVDDPKMDMATLAHPISAEELQSMNSVKVVTNCRDEALYFSRYPMPYSRLSAQEAGSMDGCLKHIGMYAYSKNFLKQFCEAPPALIEKAESLEQLRALYLGAKIKVIRVKEASIGVDTPEDLARLEKLLSSQGM</sequence>
<dbReference type="AlphaFoldDB" id="A0A1Z3NB34"/>
<dbReference type="InterPro" id="IPR004528">
    <property type="entry name" value="KdsB"/>
</dbReference>
<protein>
    <recommendedName>
        <fullName evidence="5">3-deoxy-manno-octulosonate cytidylyltransferase</fullName>
        <ecNumber evidence="5">2.7.7.38</ecNumber>
    </recommendedName>
    <alternativeName>
        <fullName evidence="5">CMP-2-keto-3-deoxyoctulosonic acid synthase</fullName>
        <shortName evidence="5">CKS</shortName>
        <shortName evidence="5">CMP-KDO synthase</shortName>
    </alternativeName>
</protein>
<comment type="subcellular location">
    <subcellularLocation>
        <location evidence="5">Cytoplasm</location>
    </subcellularLocation>
    <subcellularLocation>
        <location evidence="1">Membrane</location>
    </subcellularLocation>
</comment>
<dbReference type="Proteomes" id="UP000197003">
    <property type="component" value="Chromosome"/>
</dbReference>
<dbReference type="GO" id="GO:0008690">
    <property type="term" value="F:3-deoxy-manno-octulosonate cytidylyltransferase activity"/>
    <property type="evidence" value="ECO:0007669"/>
    <property type="project" value="UniProtKB-UniRule"/>
</dbReference>
<dbReference type="GO" id="GO:0033468">
    <property type="term" value="P:CMP-keto-3-deoxy-D-manno-octulosonic acid biosynthetic process"/>
    <property type="evidence" value="ECO:0007669"/>
    <property type="project" value="UniProtKB-UniRule"/>
</dbReference>
<dbReference type="NCBIfam" id="NF003952">
    <property type="entry name" value="PRK05450.1-5"/>
    <property type="match status" value="1"/>
</dbReference>
<dbReference type="RefSeq" id="WP_088566134.1">
    <property type="nucleotide sequence ID" value="NZ_CP020946.1"/>
</dbReference>
<dbReference type="EMBL" id="CP020946">
    <property type="protein sequence ID" value="ASD64684.1"/>
    <property type="molecule type" value="Genomic_DNA"/>
</dbReference>
<evidence type="ECO:0000256" key="1">
    <source>
        <dbReference type="ARBA" id="ARBA00004370"/>
    </source>
</evidence>
<dbReference type="EC" id="2.7.7.38" evidence="5"/>
<evidence type="ECO:0000313" key="7">
    <source>
        <dbReference type="Proteomes" id="UP000197003"/>
    </source>
</evidence>
<keyword evidence="5" id="KW-0963">Cytoplasm</keyword>
<dbReference type="UniPathway" id="UPA00358">
    <property type="reaction ID" value="UER00476"/>
</dbReference>
<dbReference type="Gene3D" id="3.90.550.10">
    <property type="entry name" value="Spore Coat Polysaccharide Biosynthesis Protein SpsA, Chain A"/>
    <property type="match status" value="1"/>
</dbReference>
<dbReference type="NCBIfam" id="TIGR00466">
    <property type="entry name" value="kdsB"/>
    <property type="match status" value="1"/>
</dbReference>
<keyword evidence="3 5" id="KW-0548">Nucleotidyltransferase</keyword>
<evidence type="ECO:0000256" key="2">
    <source>
        <dbReference type="ARBA" id="ARBA00022679"/>
    </source>
</evidence>